<comment type="caution">
    <text evidence="3">The sequence shown here is derived from an EMBL/GenBank/DDBJ whole genome shotgun (WGS) entry which is preliminary data.</text>
</comment>
<feature type="domain" description="FecR protein" evidence="1">
    <location>
        <begin position="104"/>
        <end position="198"/>
    </location>
</feature>
<dbReference type="Gene3D" id="2.60.120.1440">
    <property type="match status" value="1"/>
</dbReference>
<evidence type="ECO:0000313" key="4">
    <source>
        <dbReference type="Proteomes" id="UP000644010"/>
    </source>
</evidence>
<proteinExistence type="predicted"/>
<dbReference type="PANTHER" id="PTHR30273:SF2">
    <property type="entry name" value="PROTEIN FECR"/>
    <property type="match status" value="1"/>
</dbReference>
<dbReference type="Gene3D" id="3.55.50.30">
    <property type="match status" value="1"/>
</dbReference>
<accession>A0ABR7E1E2</accession>
<dbReference type="InterPro" id="IPR012373">
    <property type="entry name" value="Ferrdict_sens_TM"/>
</dbReference>
<dbReference type="PIRSF" id="PIRSF018266">
    <property type="entry name" value="FecR"/>
    <property type="match status" value="1"/>
</dbReference>
<dbReference type="EMBL" id="JACOOI010000011">
    <property type="protein sequence ID" value="MBC5643580.1"/>
    <property type="molecule type" value="Genomic_DNA"/>
</dbReference>
<reference evidence="3 4" key="1">
    <citation type="submission" date="2020-08" db="EMBL/GenBank/DDBJ databases">
        <title>Genome public.</title>
        <authorList>
            <person name="Liu C."/>
            <person name="Sun Q."/>
        </authorList>
    </citation>
    <scope>NUCLEOTIDE SEQUENCE [LARGE SCALE GENOMIC DNA]</scope>
    <source>
        <strain evidence="3 4">BX2</strain>
    </source>
</reference>
<feature type="domain" description="Protein FecR C-terminal" evidence="2">
    <location>
        <begin position="241"/>
        <end position="309"/>
    </location>
</feature>
<dbReference type="Pfam" id="PF04773">
    <property type="entry name" value="FecR"/>
    <property type="match status" value="1"/>
</dbReference>
<evidence type="ECO:0000259" key="2">
    <source>
        <dbReference type="Pfam" id="PF16344"/>
    </source>
</evidence>
<name>A0ABR7E1E2_9BACT</name>
<gene>
    <name evidence="3" type="ORF">H8S77_11850</name>
</gene>
<evidence type="ECO:0000313" key="3">
    <source>
        <dbReference type="EMBL" id="MBC5643580.1"/>
    </source>
</evidence>
<sequence length="312" mass="35933">MNIDSNMLARYFLGECTEWEKEAIRVWLESDEAHKKQFIRERIRFDASVVIDENRLSSSATSNKGKTFIWNTLKIASAILILVASSYCFSLYQSGKQESSLQSIYVPSGSRTSVTLSDGTLVWLNSNTSFKYPTTFASENRIVELDGEAYFEVTKNEKKSFIVKTGKYNVEVLGTTFNVEAYANEPTFKTGLFTGKVKLYKELKEHESLYLNPGESAELIGDVLHVSAANQNSFRWKDGLIILEDKSFTEIMRLFEKYYDLQIIIKNDKTKKLGYKGKLRISDGIDHALRVLQKDFRFTYKREEDTNIIYIY</sequence>
<dbReference type="InterPro" id="IPR032508">
    <property type="entry name" value="FecR_C"/>
</dbReference>
<dbReference type="RefSeq" id="WP_186959546.1">
    <property type="nucleotide sequence ID" value="NZ_JACOOI010000011.1"/>
</dbReference>
<evidence type="ECO:0000259" key="1">
    <source>
        <dbReference type="Pfam" id="PF04773"/>
    </source>
</evidence>
<dbReference type="Proteomes" id="UP000644010">
    <property type="component" value="Unassembled WGS sequence"/>
</dbReference>
<dbReference type="PANTHER" id="PTHR30273">
    <property type="entry name" value="PERIPLASMIC SIGNAL SENSOR AND SIGMA FACTOR ACTIVATOR FECR-RELATED"/>
    <property type="match status" value="1"/>
</dbReference>
<keyword evidence="4" id="KW-1185">Reference proteome</keyword>
<organism evidence="3 4">
    <name type="scientific">Parabacteroides segnis</name>
    <dbReference type="NCBI Taxonomy" id="2763058"/>
    <lineage>
        <taxon>Bacteria</taxon>
        <taxon>Pseudomonadati</taxon>
        <taxon>Bacteroidota</taxon>
        <taxon>Bacteroidia</taxon>
        <taxon>Bacteroidales</taxon>
        <taxon>Tannerellaceae</taxon>
        <taxon>Parabacteroides</taxon>
    </lineage>
</organism>
<dbReference type="InterPro" id="IPR006860">
    <property type="entry name" value="FecR"/>
</dbReference>
<protein>
    <submittedName>
        <fullName evidence="3">FecR family protein</fullName>
    </submittedName>
</protein>
<dbReference type="Pfam" id="PF16344">
    <property type="entry name" value="FecR_C"/>
    <property type="match status" value="1"/>
</dbReference>